<dbReference type="EMBL" id="QQWC01000008">
    <property type="protein sequence ID" value="REJ39190.1"/>
    <property type="molecule type" value="Genomic_DNA"/>
</dbReference>
<name>A0A3E0KV80_9CHRO</name>
<gene>
    <name evidence="1" type="ORF">DWQ54_23805</name>
</gene>
<evidence type="ECO:0000313" key="1">
    <source>
        <dbReference type="EMBL" id="REJ39190.1"/>
    </source>
</evidence>
<accession>A0A3E0KV80</accession>
<proteinExistence type="predicted"/>
<protein>
    <submittedName>
        <fullName evidence="1">Uncharacterized protein</fullName>
    </submittedName>
</protein>
<reference evidence="1 2" key="1">
    <citation type="submission" date="2017-10" db="EMBL/GenBank/DDBJ databases">
        <title>A large-scale comparative metagenomic study reveals the eutrophication-driven functional interactions in six Microcystis-epibionts communities.</title>
        <authorList>
            <person name="Li Q."/>
            <person name="Lin F."/>
        </authorList>
    </citation>
    <scope>NUCLEOTIDE SEQUENCE [LARGE SCALE GENOMIC DNA]</scope>
    <source>
        <strain evidence="1">TF09</strain>
    </source>
</reference>
<dbReference type="Proteomes" id="UP000256873">
    <property type="component" value="Unassembled WGS sequence"/>
</dbReference>
<organism evidence="1 2">
    <name type="scientific">Microcystis flos-aquae TF09</name>
    <dbReference type="NCBI Taxonomy" id="2060473"/>
    <lineage>
        <taxon>Bacteria</taxon>
        <taxon>Bacillati</taxon>
        <taxon>Cyanobacteriota</taxon>
        <taxon>Cyanophyceae</taxon>
        <taxon>Oscillatoriophycideae</taxon>
        <taxon>Chroococcales</taxon>
        <taxon>Microcystaceae</taxon>
        <taxon>Microcystis</taxon>
    </lineage>
</organism>
<sequence>MKTNVKTIFSILVLSLFVVDFGVQVPSAYSQPRFLTEGIEYLIRFASKIPTKIRKAYTIVAPGVAVVNTANGAYRIYVDCQRGLASKEITYLPQDQQVSLVRDMCRNYF</sequence>
<comment type="caution">
    <text evidence="1">The sequence shown here is derived from an EMBL/GenBank/DDBJ whole genome shotgun (WGS) entry which is preliminary data.</text>
</comment>
<evidence type="ECO:0000313" key="2">
    <source>
        <dbReference type="Proteomes" id="UP000256873"/>
    </source>
</evidence>
<dbReference type="AlphaFoldDB" id="A0A3E0KV80"/>